<dbReference type="Proteomes" id="UP000095280">
    <property type="component" value="Unplaced"/>
</dbReference>
<evidence type="ECO:0000313" key="2">
    <source>
        <dbReference type="Proteomes" id="UP000095280"/>
    </source>
</evidence>
<accession>A0A1I8HFQ0</accession>
<dbReference type="WBParaSite" id="maker-uti_cns_0005998-snap-gene-0.4-mRNA-1">
    <property type="protein sequence ID" value="maker-uti_cns_0005998-snap-gene-0.4-mRNA-1"/>
    <property type="gene ID" value="maker-uti_cns_0005998-snap-gene-0.4"/>
</dbReference>
<dbReference type="AlphaFoldDB" id="A0A1I8HFQ0"/>
<keyword evidence="1" id="KW-0472">Membrane</keyword>
<reference evidence="3" key="1">
    <citation type="submission" date="2016-11" db="UniProtKB">
        <authorList>
            <consortium name="WormBaseParasite"/>
        </authorList>
    </citation>
    <scope>IDENTIFICATION</scope>
</reference>
<evidence type="ECO:0000256" key="1">
    <source>
        <dbReference type="SAM" id="Phobius"/>
    </source>
</evidence>
<feature type="transmembrane region" description="Helical" evidence="1">
    <location>
        <begin position="55"/>
        <end position="78"/>
    </location>
</feature>
<protein>
    <submittedName>
        <fullName evidence="3">C-type lectin domain-containing protein</fullName>
    </submittedName>
</protein>
<keyword evidence="1" id="KW-0812">Transmembrane</keyword>
<proteinExistence type="predicted"/>
<evidence type="ECO:0000313" key="3">
    <source>
        <dbReference type="WBParaSite" id="maker-uti_cns_0005998-snap-gene-0.4-mRNA-1"/>
    </source>
</evidence>
<sequence>WALAGDEAEKLGWSSGSVSCTAAQNLPDHIKFSGFSHRTAKWSCSLKSSARAASASLWIICICALLILATLLMFAAIATVSNLREASSECSYYTVVPAKGAPTAADGYQEMVADGD</sequence>
<name>A0A1I8HFQ0_9PLAT</name>
<keyword evidence="1" id="KW-1133">Transmembrane helix</keyword>
<organism evidence="2 3">
    <name type="scientific">Macrostomum lignano</name>
    <dbReference type="NCBI Taxonomy" id="282301"/>
    <lineage>
        <taxon>Eukaryota</taxon>
        <taxon>Metazoa</taxon>
        <taxon>Spiralia</taxon>
        <taxon>Lophotrochozoa</taxon>
        <taxon>Platyhelminthes</taxon>
        <taxon>Rhabditophora</taxon>
        <taxon>Macrostomorpha</taxon>
        <taxon>Macrostomida</taxon>
        <taxon>Macrostomidae</taxon>
        <taxon>Macrostomum</taxon>
    </lineage>
</organism>
<keyword evidence="2" id="KW-1185">Reference proteome</keyword>